<dbReference type="Proteomes" id="UP001596415">
    <property type="component" value="Unassembled WGS sequence"/>
</dbReference>
<feature type="transmembrane region" description="Helical" evidence="1">
    <location>
        <begin position="113"/>
        <end position="134"/>
    </location>
</feature>
<protein>
    <submittedName>
        <fullName evidence="2">Exosortase F system-associated protein</fullName>
    </submittedName>
</protein>
<organism evidence="2 3">
    <name type="scientific">Jejudonia soesokkakensis</name>
    <dbReference type="NCBI Taxonomy" id="1323432"/>
    <lineage>
        <taxon>Bacteria</taxon>
        <taxon>Pseudomonadati</taxon>
        <taxon>Bacteroidota</taxon>
        <taxon>Flavobacteriia</taxon>
        <taxon>Flavobacteriales</taxon>
        <taxon>Flavobacteriaceae</taxon>
        <taxon>Jejudonia</taxon>
    </lineage>
</organism>
<comment type="caution">
    <text evidence="2">The sequence shown here is derived from an EMBL/GenBank/DDBJ whole genome shotgun (WGS) entry which is preliminary data.</text>
</comment>
<feature type="transmembrane region" description="Helical" evidence="1">
    <location>
        <begin position="84"/>
        <end position="101"/>
    </location>
</feature>
<evidence type="ECO:0000313" key="2">
    <source>
        <dbReference type="EMBL" id="MFC7356653.1"/>
    </source>
</evidence>
<sequence length="138" mass="16239">MKKLLPVAGLFLLLIVIRMYEEVLFYDPLIDFFKSEYATKALPAFDLLKLLGFTVLRFLLNTLISLLIIWVLFQKKEIIKLSGVLYLVLFVVLMLAFYVSLQISEAGNYMLLFYIRRFLIQPLFLLILVPAFYFQLKK</sequence>
<feature type="transmembrane region" description="Helical" evidence="1">
    <location>
        <begin position="50"/>
        <end position="72"/>
    </location>
</feature>
<reference evidence="3" key="1">
    <citation type="journal article" date="2019" name="Int. J. Syst. Evol. Microbiol.">
        <title>The Global Catalogue of Microorganisms (GCM) 10K type strain sequencing project: providing services to taxonomists for standard genome sequencing and annotation.</title>
        <authorList>
            <consortium name="The Broad Institute Genomics Platform"/>
            <consortium name="The Broad Institute Genome Sequencing Center for Infectious Disease"/>
            <person name="Wu L."/>
            <person name="Ma J."/>
        </authorList>
    </citation>
    <scope>NUCLEOTIDE SEQUENCE [LARGE SCALE GENOMIC DNA]</scope>
    <source>
        <strain evidence="3">CGMCC 1.16306</strain>
    </source>
</reference>
<dbReference type="EMBL" id="JBHTBN010000001">
    <property type="protein sequence ID" value="MFC7356653.1"/>
    <property type="molecule type" value="Genomic_DNA"/>
</dbReference>
<accession>A0ABW2MSH9</accession>
<keyword evidence="1" id="KW-1133">Transmembrane helix</keyword>
<proteinExistence type="predicted"/>
<name>A0ABW2MSH9_9FLAO</name>
<evidence type="ECO:0000256" key="1">
    <source>
        <dbReference type="SAM" id="Phobius"/>
    </source>
</evidence>
<keyword evidence="1" id="KW-0812">Transmembrane</keyword>
<keyword evidence="3" id="KW-1185">Reference proteome</keyword>
<evidence type="ECO:0000313" key="3">
    <source>
        <dbReference type="Proteomes" id="UP001596415"/>
    </source>
</evidence>
<keyword evidence="1" id="KW-0472">Membrane</keyword>
<dbReference type="NCBIfam" id="TIGR04127">
    <property type="entry name" value="flavo_near_exo"/>
    <property type="match status" value="1"/>
</dbReference>
<dbReference type="InterPro" id="IPR026414">
    <property type="entry name" value="ExosoTase_F-assoc_memb"/>
</dbReference>
<gene>
    <name evidence="2" type="ORF">ACFQO1_03060</name>
</gene>